<dbReference type="InterPro" id="IPR049704">
    <property type="entry name" value="Aminotrans_3_PPA_site"/>
</dbReference>
<evidence type="ECO:0000256" key="1">
    <source>
        <dbReference type="ARBA" id="ARBA00001933"/>
    </source>
</evidence>
<dbReference type="InterPro" id="IPR015422">
    <property type="entry name" value="PyrdxlP-dep_Trfase_small"/>
</dbReference>
<evidence type="ECO:0000313" key="5">
    <source>
        <dbReference type="Proteomes" id="UP000017747"/>
    </source>
</evidence>
<organism evidence="4 5">
    <name type="scientific">Youngiibacter fragilis 232.1</name>
    <dbReference type="NCBI Taxonomy" id="994573"/>
    <lineage>
        <taxon>Bacteria</taxon>
        <taxon>Bacillati</taxon>
        <taxon>Bacillota</taxon>
        <taxon>Clostridia</taxon>
        <taxon>Eubacteriales</taxon>
        <taxon>Clostridiaceae</taxon>
        <taxon>Youngiibacter</taxon>
    </lineage>
</organism>
<dbReference type="Gene3D" id="3.90.1150.10">
    <property type="entry name" value="Aspartate Aminotransferase, domain 1"/>
    <property type="match status" value="1"/>
</dbReference>
<dbReference type="PANTHER" id="PTHR11986:SF121">
    <property type="entry name" value="BLR3010 PROTEIN"/>
    <property type="match status" value="1"/>
</dbReference>
<dbReference type="FunFam" id="3.40.640.10:FF:000004">
    <property type="entry name" value="Acetylornithine aminotransferase"/>
    <property type="match status" value="1"/>
</dbReference>
<gene>
    <name evidence="4" type="ORF">T472_0207460</name>
</gene>
<dbReference type="Pfam" id="PF00202">
    <property type="entry name" value="Aminotran_3"/>
    <property type="match status" value="1"/>
</dbReference>
<reference evidence="4 5" key="1">
    <citation type="journal article" date="2014" name="Genome Announc.">
        <title>Genome Sequence of Youngiibacter fragilis, the Type Strain of the Genus Youngiibacter.</title>
        <authorList>
            <person name="Wawrik C.B."/>
            <person name="Callaghan A.V."/>
            <person name="Stamps B.W."/>
            <person name="Wawrik B."/>
        </authorList>
    </citation>
    <scope>NUCLEOTIDE SEQUENCE [LARGE SCALE GENOMIC DNA]</scope>
    <source>
        <strain evidence="4 5">232.1</strain>
    </source>
</reference>
<dbReference type="GO" id="GO:0042802">
    <property type="term" value="F:identical protein binding"/>
    <property type="evidence" value="ECO:0007669"/>
    <property type="project" value="TreeGrafter"/>
</dbReference>
<keyword evidence="5" id="KW-1185">Reference proteome</keyword>
<accession>V7I7P3</accession>
<evidence type="ECO:0000256" key="3">
    <source>
        <dbReference type="RuleBase" id="RU003560"/>
    </source>
</evidence>
<dbReference type="InterPro" id="IPR005814">
    <property type="entry name" value="Aminotrans_3"/>
</dbReference>
<dbReference type="CDD" id="cd00610">
    <property type="entry name" value="OAT_like"/>
    <property type="match status" value="1"/>
</dbReference>
<dbReference type="PANTHER" id="PTHR11986">
    <property type="entry name" value="AMINOTRANSFERASE CLASS III"/>
    <property type="match status" value="1"/>
</dbReference>
<dbReference type="PROSITE" id="PS00600">
    <property type="entry name" value="AA_TRANSFER_CLASS_3"/>
    <property type="match status" value="1"/>
</dbReference>
<sequence>MAASDKLAGFITYRDALKLTAKQNAENHQNFINPGLVRLLWFLNFDKLFVRAENCSVWDSDGNEYIDFLGAYGALNVGHNNSEVIAAIKSVEALPNFLQISLNPLTGALARNLAHLCPGELKYTFFSNSGAEAVEGALKLARASSGKSRIVSCEGSFHGKTFGALSVTGRRKYQKPFSPMLPGVSFVPFGNADALRKALSLKNIAAFIVEPIQGEGGIIVPPEGYLSEVRKICSETGTLLIIDEIQTGLGRTGRMFACEYEDVSPDIMCLAKSLGGGTMPLAAYIATEKVWKNAYGTLDKAVLHTSTFGGNTRAVTAGLAALEVTLRDDLPGQAEEKGKYFLSELKKLKEKYPIIKEVRGRGLMLGIEFAQPKNNFLNKITRGSFEKLSYEYVGSLIAGELLNKHHIITAYTLNNPKVIRLEPPLTISYEQIDKFLKALDTVCHRNKGFFGVVRSSSKTVIVSFLKKKFHS</sequence>
<dbReference type="GO" id="GO:0008483">
    <property type="term" value="F:transaminase activity"/>
    <property type="evidence" value="ECO:0007669"/>
    <property type="project" value="InterPro"/>
</dbReference>
<dbReference type="AlphaFoldDB" id="V7I7P3"/>
<dbReference type="Proteomes" id="UP000017747">
    <property type="component" value="Unassembled WGS sequence"/>
</dbReference>
<dbReference type="PATRIC" id="fig|994573.3.peg.1385"/>
<dbReference type="RefSeq" id="WP_023387759.1">
    <property type="nucleotide sequence ID" value="NZ_AXUN02000138.1"/>
</dbReference>
<comment type="similarity">
    <text evidence="3">Belongs to the class-III pyridoxal-phosphate-dependent aminotransferase family.</text>
</comment>
<evidence type="ECO:0000313" key="4">
    <source>
        <dbReference type="EMBL" id="ETA81254.1"/>
    </source>
</evidence>
<dbReference type="Gene3D" id="3.40.640.10">
    <property type="entry name" value="Type I PLP-dependent aspartate aminotransferase-like (Major domain)"/>
    <property type="match status" value="1"/>
</dbReference>
<dbReference type="GO" id="GO:0030170">
    <property type="term" value="F:pyridoxal phosphate binding"/>
    <property type="evidence" value="ECO:0007669"/>
    <property type="project" value="InterPro"/>
</dbReference>
<dbReference type="InterPro" id="IPR015421">
    <property type="entry name" value="PyrdxlP-dep_Trfase_major"/>
</dbReference>
<dbReference type="InterPro" id="IPR050103">
    <property type="entry name" value="Class-III_PLP-dep_AT"/>
</dbReference>
<dbReference type="eggNOG" id="COG4992">
    <property type="taxonomic scope" value="Bacteria"/>
</dbReference>
<evidence type="ECO:0000256" key="2">
    <source>
        <dbReference type="ARBA" id="ARBA00022898"/>
    </source>
</evidence>
<protein>
    <submittedName>
        <fullName evidence="4">Plastocyanin</fullName>
    </submittedName>
</protein>
<dbReference type="OrthoDB" id="9801052at2"/>
<comment type="caution">
    <text evidence="4">The sequence shown here is derived from an EMBL/GenBank/DDBJ whole genome shotgun (WGS) entry which is preliminary data.</text>
</comment>
<dbReference type="InterPro" id="IPR015424">
    <property type="entry name" value="PyrdxlP-dep_Trfase"/>
</dbReference>
<keyword evidence="2 3" id="KW-0663">Pyridoxal phosphate</keyword>
<dbReference type="SUPFAM" id="SSF53383">
    <property type="entry name" value="PLP-dependent transferases"/>
    <property type="match status" value="1"/>
</dbReference>
<name>V7I7P3_9CLOT</name>
<dbReference type="STRING" id="994573.T472_0207460"/>
<proteinExistence type="inferred from homology"/>
<comment type="cofactor">
    <cofactor evidence="1">
        <name>pyridoxal 5'-phosphate</name>
        <dbReference type="ChEBI" id="CHEBI:597326"/>
    </cofactor>
</comment>
<dbReference type="EMBL" id="AXUN02000138">
    <property type="protein sequence ID" value="ETA81254.1"/>
    <property type="molecule type" value="Genomic_DNA"/>
</dbReference>
<dbReference type="PIRSF" id="PIRSF000521">
    <property type="entry name" value="Transaminase_4ab_Lys_Orn"/>
    <property type="match status" value="1"/>
</dbReference>